<comment type="caution">
    <text evidence="2">The sequence shown here is derived from an EMBL/GenBank/DDBJ whole genome shotgun (WGS) entry which is preliminary data.</text>
</comment>
<dbReference type="SUPFAM" id="SSF53067">
    <property type="entry name" value="Actin-like ATPase domain"/>
    <property type="match status" value="1"/>
</dbReference>
<keyword evidence="3" id="KW-1185">Reference proteome</keyword>
<dbReference type="InterPro" id="IPR000600">
    <property type="entry name" value="ROK"/>
</dbReference>
<keyword evidence="2" id="KW-0808">Transferase</keyword>
<keyword evidence="2" id="KW-0418">Kinase</keyword>
<dbReference type="OrthoDB" id="9810372at2"/>
<gene>
    <name evidence="2" type="ORF">QV13_10960</name>
</gene>
<reference evidence="2 3" key="1">
    <citation type="submission" date="2016-08" db="EMBL/GenBank/DDBJ databases">
        <title>Whole genome sequence of Mesorhizobium sp. strain UASWS1009 isolated from industrial sewage.</title>
        <authorList>
            <person name="Crovadore J."/>
            <person name="Calmin G."/>
            <person name="Chablais R."/>
            <person name="Cochard B."/>
            <person name="Lefort F."/>
        </authorList>
    </citation>
    <scope>NUCLEOTIDE SEQUENCE [LARGE SCALE GENOMIC DNA]</scope>
    <source>
        <strain evidence="2 3">UASWS1009</strain>
    </source>
</reference>
<evidence type="ECO:0000313" key="3">
    <source>
        <dbReference type="Proteomes" id="UP000094412"/>
    </source>
</evidence>
<dbReference type="Proteomes" id="UP000094412">
    <property type="component" value="Unassembled WGS sequence"/>
</dbReference>
<name>A0A1C2DVG2_9HYPH</name>
<dbReference type="STRING" id="1566387.QV13_10960"/>
<dbReference type="PANTHER" id="PTHR18964">
    <property type="entry name" value="ROK (REPRESSOR, ORF, KINASE) FAMILY"/>
    <property type="match status" value="1"/>
</dbReference>
<evidence type="ECO:0000256" key="1">
    <source>
        <dbReference type="ARBA" id="ARBA00006479"/>
    </source>
</evidence>
<proteinExistence type="inferred from homology"/>
<dbReference type="RefSeq" id="WP_024926411.1">
    <property type="nucleotide sequence ID" value="NZ_MDEO01000031.1"/>
</dbReference>
<comment type="similarity">
    <text evidence="1">Belongs to the ROK (NagC/XylR) family.</text>
</comment>
<dbReference type="Pfam" id="PF00480">
    <property type="entry name" value="ROK"/>
    <property type="match status" value="1"/>
</dbReference>
<dbReference type="PANTHER" id="PTHR18964:SF149">
    <property type="entry name" value="BIFUNCTIONAL UDP-N-ACETYLGLUCOSAMINE 2-EPIMERASE_N-ACETYLMANNOSAMINE KINASE"/>
    <property type="match status" value="1"/>
</dbReference>
<dbReference type="GO" id="GO:0016301">
    <property type="term" value="F:kinase activity"/>
    <property type="evidence" value="ECO:0007669"/>
    <property type="project" value="UniProtKB-KW"/>
</dbReference>
<dbReference type="Gene3D" id="3.30.420.40">
    <property type="match status" value="2"/>
</dbReference>
<sequence length="291" mass="29248">MTRTLAIDLGGTNLRAALHEGDVRALRMLTREAAPVTLDGFLARLRALADEAGDIAAIGFAVPGLVDGTTCRWIPNLPYLDSVDLQASFPGLTVAVGNDAQIAMLAEAVEGGAKTLTDALLLAIGTGIGSAVLAGGRIVAGAQGGACSFGWACADLDDAGEDRSGWLERAASGRALDAIAQGLGLTDGAALIAAARAGDAGAISGLEAPMRSLGTALAGAVALLDPQAILISGGIADALDTIRQPLLDALRRQLPPHLRGIDIRPGAFGSLAGLVGAALAGTTGPLWRQIR</sequence>
<organism evidence="2 3">
    <name type="scientific">Mesorhizobium hungaricum</name>
    <dbReference type="NCBI Taxonomy" id="1566387"/>
    <lineage>
        <taxon>Bacteria</taxon>
        <taxon>Pseudomonadati</taxon>
        <taxon>Pseudomonadota</taxon>
        <taxon>Alphaproteobacteria</taxon>
        <taxon>Hyphomicrobiales</taxon>
        <taxon>Phyllobacteriaceae</taxon>
        <taxon>Mesorhizobium</taxon>
    </lineage>
</organism>
<dbReference type="InterPro" id="IPR043129">
    <property type="entry name" value="ATPase_NBD"/>
</dbReference>
<evidence type="ECO:0000313" key="2">
    <source>
        <dbReference type="EMBL" id="OCX18752.1"/>
    </source>
</evidence>
<dbReference type="EMBL" id="MDEO01000031">
    <property type="protein sequence ID" value="OCX18752.1"/>
    <property type="molecule type" value="Genomic_DNA"/>
</dbReference>
<dbReference type="AlphaFoldDB" id="A0A1C2DVG2"/>
<accession>A0A1C2DVG2</accession>
<protein>
    <submittedName>
        <fullName evidence="2">Sugar kinase</fullName>
    </submittedName>
</protein>